<dbReference type="SMART" id="SM00903">
    <property type="entry name" value="Flavin_Reduct"/>
    <property type="match status" value="1"/>
</dbReference>
<gene>
    <name evidence="5" type="ORF">K8U91_11260</name>
</gene>
<dbReference type="GO" id="GO:0016646">
    <property type="term" value="F:oxidoreductase activity, acting on the CH-NH group of donors, NAD or NADP as acceptor"/>
    <property type="evidence" value="ECO:0007669"/>
    <property type="project" value="UniProtKB-ARBA"/>
</dbReference>
<dbReference type="InterPro" id="IPR012349">
    <property type="entry name" value="Split_barrel_FMN-bd"/>
</dbReference>
<reference evidence="5" key="2">
    <citation type="submission" date="2021-09" db="EMBL/GenBank/DDBJ databases">
        <authorList>
            <person name="Gilroy R."/>
        </authorList>
    </citation>
    <scope>NUCLEOTIDE SEQUENCE</scope>
    <source>
        <strain evidence="5">CHK121-7720</strain>
    </source>
</reference>
<dbReference type="RefSeq" id="WP_025279020.1">
    <property type="nucleotide sequence ID" value="NZ_DYUD01000030.1"/>
</dbReference>
<dbReference type="SUPFAM" id="SSF50475">
    <property type="entry name" value="FMN-binding split barrel"/>
    <property type="match status" value="1"/>
</dbReference>
<dbReference type="Proteomes" id="UP000757103">
    <property type="component" value="Unassembled WGS sequence"/>
</dbReference>
<dbReference type="InterPro" id="IPR002563">
    <property type="entry name" value="Flavin_Rdtase-like_dom"/>
</dbReference>
<dbReference type="GeneID" id="90529682"/>
<evidence type="ECO:0000256" key="3">
    <source>
        <dbReference type="ARBA" id="ARBA00038054"/>
    </source>
</evidence>
<sequence length="189" mass="21402">MKQNWKPGTTIYPLPAVLVSCGSTPDEYNLLTVSWVGTICTNPPMCYVSIRPERYSYEILRKNMEFVINLTTVGMARATDWCGVNSGKNYNKFEQTGLTPRKAQIVQAPYVEESPLCIECKAREIVRLGSHDMFIADVVNLLADDKYIDPATGAFDMQKANLLVYSHGHYYEMGREIGKFGWSVQKKNK</sequence>
<dbReference type="Gene3D" id="2.30.110.10">
    <property type="entry name" value="Electron Transport, Fmn-binding Protein, Chain A"/>
    <property type="match status" value="1"/>
</dbReference>
<protein>
    <submittedName>
        <fullName evidence="5">Flavin reductase family protein</fullName>
    </submittedName>
</protein>
<proteinExistence type="inferred from homology"/>
<accession>A0A921MSL4</accession>
<name>A0A921MSL4_9BACT</name>
<comment type="similarity">
    <text evidence="3">Belongs to the flavoredoxin family.</text>
</comment>
<comment type="caution">
    <text evidence="5">The sequence shown here is derived from an EMBL/GenBank/DDBJ whole genome shotgun (WGS) entry which is preliminary data.</text>
</comment>
<evidence type="ECO:0000313" key="6">
    <source>
        <dbReference type="Proteomes" id="UP000757103"/>
    </source>
</evidence>
<evidence type="ECO:0000259" key="4">
    <source>
        <dbReference type="SMART" id="SM00903"/>
    </source>
</evidence>
<dbReference type="GO" id="GO:0010181">
    <property type="term" value="F:FMN binding"/>
    <property type="evidence" value="ECO:0007669"/>
    <property type="project" value="InterPro"/>
</dbReference>
<dbReference type="PANTHER" id="PTHR43567">
    <property type="entry name" value="FLAVOREDOXIN-RELATED-RELATED"/>
    <property type="match status" value="1"/>
</dbReference>
<dbReference type="AlphaFoldDB" id="A0A921MSL4"/>
<feature type="domain" description="Flavin reductase like" evidence="4">
    <location>
        <begin position="9"/>
        <end position="149"/>
    </location>
</feature>
<dbReference type="PROSITE" id="PS51257">
    <property type="entry name" value="PROKAR_LIPOPROTEIN"/>
    <property type="match status" value="1"/>
</dbReference>
<evidence type="ECO:0000256" key="1">
    <source>
        <dbReference type="ARBA" id="ARBA00001917"/>
    </source>
</evidence>
<dbReference type="InterPro" id="IPR052174">
    <property type="entry name" value="Flavoredoxin"/>
</dbReference>
<comment type="cofactor">
    <cofactor evidence="1">
        <name>FMN</name>
        <dbReference type="ChEBI" id="CHEBI:58210"/>
    </cofactor>
</comment>
<evidence type="ECO:0000313" key="5">
    <source>
        <dbReference type="EMBL" id="HJG90033.1"/>
    </source>
</evidence>
<dbReference type="EMBL" id="DYUD01000030">
    <property type="protein sequence ID" value="HJG90033.1"/>
    <property type="molecule type" value="Genomic_DNA"/>
</dbReference>
<dbReference type="Pfam" id="PF01613">
    <property type="entry name" value="Flavin_Reduct"/>
    <property type="match status" value="1"/>
</dbReference>
<evidence type="ECO:0000256" key="2">
    <source>
        <dbReference type="ARBA" id="ARBA00022630"/>
    </source>
</evidence>
<reference evidence="5" key="1">
    <citation type="journal article" date="2021" name="PeerJ">
        <title>Extensive microbial diversity within the chicken gut microbiome revealed by metagenomics and culture.</title>
        <authorList>
            <person name="Gilroy R."/>
            <person name="Ravi A."/>
            <person name="Getino M."/>
            <person name="Pursley I."/>
            <person name="Horton D.L."/>
            <person name="Alikhan N.F."/>
            <person name="Baker D."/>
            <person name="Gharbi K."/>
            <person name="Hall N."/>
            <person name="Watson M."/>
            <person name="Adriaenssens E.M."/>
            <person name="Foster-Nyarko E."/>
            <person name="Jarju S."/>
            <person name="Secka A."/>
            <person name="Antonio M."/>
            <person name="Oren A."/>
            <person name="Chaudhuri R.R."/>
            <person name="La Ragione R."/>
            <person name="Hildebrand F."/>
            <person name="Pallen M.J."/>
        </authorList>
    </citation>
    <scope>NUCLEOTIDE SEQUENCE</scope>
    <source>
        <strain evidence="5">CHK121-7720</strain>
    </source>
</reference>
<organism evidence="5 6">
    <name type="scientific">Barnesiella viscericola</name>
    <dbReference type="NCBI Taxonomy" id="397865"/>
    <lineage>
        <taxon>Bacteria</taxon>
        <taxon>Pseudomonadati</taxon>
        <taxon>Bacteroidota</taxon>
        <taxon>Bacteroidia</taxon>
        <taxon>Bacteroidales</taxon>
        <taxon>Barnesiellaceae</taxon>
        <taxon>Barnesiella</taxon>
    </lineage>
</organism>
<dbReference type="PANTHER" id="PTHR43567:SF1">
    <property type="entry name" value="FLAVOREDOXIN"/>
    <property type="match status" value="1"/>
</dbReference>
<keyword evidence="2" id="KW-0285">Flavoprotein</keyword>